<accession>A0A1A9QDD8</accession>
<comment type="caution">
    <text evidence="1">The sequence shown here is derived from an EMBL/GenBank/DDBJ whole genome shotgun (WGS) entry which is preliminary data.</text>
</comment>
<dbReference type="AlphaFoldDB" id="A0A1A9QDD8"/>
<proteinExistence type="predicted"/>
<dbReference type="Proteomes" id="UP000077623">
    <property type="component" value="Unassembled WGS sequence"/>
</dbReference>
<dbReference type="STRING" id="432608.A6V39_03850"/>
<dbReference type="EMBL" id="LWUJ01000012">
    <property type="protein sequence ID" value="OAL10021.1"/>
    <property type="molecule type" value="Genomic_DNA"/>
</dbReference>
<sequence>MPTSKSVGIGVGLITGASGVAGSVAYSLGAFHPSIQVSKLIKEENKHVLLTSEATEWKTKWQEYTKGNKPWGNFEATENQIPADFKTKCDTKIKGTVYGADDPNYINITKYCARDKTISDLLGEQGVKFLDTKQEVDTWKTRFEEYKKKTNTLKLPNVNIRDSDIKERDYGKLSKGCENALQIKTNVKGYDSNIDAIKEWCKAK</sequence>
<protein>
    <submittedName>
        <fullName evidence="1">Uncharacterized protein</fullName>
    </submittedName>
</protein>
<evidence type="ECO:0000313" key="1">
    <source>
        <dbReference type="EMBL" id="OAL10021.1"/>
    </source>
</evidence>
<name>A0A1A9QDD8_9MOLU</name>
<gene>
    <name evidence="1" type="ORF">A6V39_03850</name>
</gene>
<dbReference type="RefSeq" id="WP_187150407.1">
    <property type="nucleotide sequence ID" value="NZ_LWUJ01000012.1"/>
</dbReference>
<organism evidence="1 2">
    <name type="scientific">Candidatus Mycoplasma haematobovis</name>
    <dbReference type="NCBI Taxonomy" id="432608"/>
    <lineage>
        <taxon>Bacteria</taxon>
        <taxon>Bacillati</taxon>
        <taxon>Mycoplasmatota</taxon>
        <taxon>Mollicutes</taxon>
        <taxon>Mycoplasmataceae</taxon>
        <taxon>Mycoplasma</taxon>
    </lineage>
</organism>
<evidence type="ECO:0000313" key="2">
    <source>
        <dbReference type="Proteomes" id="UP000077623"/>
    </source>
</evidence>
<reference evidence="2" key="1">
    <citation type="submission" date="2016-04" db="EMBL/GenBank/DDBJ databases">
        <authorList>
            <person name="Quiroz-Castaneda R.E."/>
            <person name="Martinez-Ocampo F."/>
        </authorList>
    </citation>
    <scope>NUCLEOTIDE SEQUENCE [LARGE SCALE GENOMIC DNA]</scope>
    <source>
        <strain evidence="2">INIFAP01</strain>
    </source>
</reference>
<keyword evidence="2" id="KW-1185">Reference proteome</keyword>